<sequence>MKTKAVQTAAPVPACGFQRGTWECRGDGYLWDADCDGWDPAENDNPCPCCNTMEYLQRAKDEAESCSYYSNNGSSGTGEDIWLNCLSWAEAANPEGLPEILRQIGPVEALIDDPSAPDGYIVRTNNAEVTP</sequence>
<dbReference type="RefSeq" id="WP_090291404.1">
    <property type="nucleotide sequence ID" value="NZ_BMNU01000007.1"/>
</dbReference>
<organism evidence="1 2">
    <name type="scientific">Pseudomonas brenneri</name>
    <dbReference type="NCBI Taxonomy" id="129817"/>
    <lineage>
        <taxon>Bacteria</taxon>
        <taxon>Pseudomonadati</taxon>
        <taxon>Pseudomonadota</taxon>
        <taxon>Gammaproteobacteria</taxon>
        <taxon>Pseudomonadales</taxon>
        <taxon>Pseudomonadaceae</taxon>
        <taxon>Pseudomonas</taxon>
    </lineage>
</organism>
<comment type="caution">
    <text evidence="1">The sequence shown here is derived from an EMBL/GenBank/DDBJ whole genome shotgun (WGS) entry which is preliminary data.</text>
</comment>
<dbReference type="EMBL" id="VUOL01000005">
    <property type="protein sequence ID" value="KAA2230562.1"/>
    <property type="molecule type" value="Genomic_DNA"/>
</dbReference>
<evidence type="ECO:0000313" key="1">
    <source>
        <dbReference type="EMBL" id="KAA2230562.1"/>
    </source>
</evidence>
<accession>A0A5B2UVR1</accession>
<dbReference type="Proteomes" id="UP000325296">
    <property type="component" value="Unassembled WGS sequence"/>
</dbReference>
<protein>
    <submittedName>
        <fullName evidence="1">Uncharacterized protein</fullName>
    </submittedName>
</protein>
<name>A0A5B2UVR1_9PSED</name>
<reference evidence="1 2" key="1">
    <citation type="submission" date="2019-09" db="EMBL/GenBank/DDBJ databases">
        <title>Draft genome sequence of Pseudomonas brenneri CCUG 51514(T).</title>
        <authorList>
            <person name="Tunovic T."/>
            <person name="Pineiro-Iglesias B."/>
            <person name="Unosson C."/>
            <person name="Inganas E."/>
            <person name="Ohlen M."/>
            <person name="Cardew S."/>
            <person name="Jensie-Markopoulos S."/>
            <person name="Salva-Serra F."/>
            <person name="Jaen-Luchoro D."/>
            <person name="Svensson-Stadler L."/>
            <person name="Chun J."/>
            <person name="Moore E."/>
        </authorList>
    </citation>
    <scope>NUCLEOTIDE SEQUENCE [LARGE SCALE GENOMIC DNA]</scope>
    <source>
        <strain evidence="1 2">CCUG 51514</strain>
    </source>
</reference>
<gene>
    <name evidence="1" type="ORF">F1720_11270</name>
</gene>
<proteinExistence type="predicted"/>
<evidence type="ECO:0000313" key="2">
    <source>
        <dbReference type="Proteomes" id="UP000325296"/>
    </source>
</evidence>
<dbReference type="AlphaFoldDB" id="A0A5B2UVR1"/>